<proteinExistence type="predicted"/>
<sequence length="562" mass="63086">MQLSNDQKQFETRSISSLIKVFADEDLQAPPFTRASALAGETFSFQVAFRSSLTAKYVIRAEAESGIAADLSVRSVGLAPSEFPIYGNHDGNLLRSTPGLYPDPLFPLDAIGELVAPPQQWRAVWVTARLHQNAAAGIHPIHIRFVDAENNRIGEETFELEVLPAALPDQRLILTDWFHTDCLATYYGVEVFSERHWQIIDSYVQTAVRNGMNMILTPIFTPPLDTLVGGERPTVQLVDVEVTESGYRFGFERLARWIDLCTRAGIRYFEISHLFTQWGAKHAPKIVGMVNGEAQKLFGWETDATGEAYKGFLAALLPELTAFLEARQLKGRCYFHISDEPHSSQLEAYKSASDWVRPLIEGWPTLDALTDYPLYEQGLVQKPIPSSDHIGPFLENRVPGLWTYYCCAQYQKVSNRFFAMPSARNRVIGLQLYKFEIEGFLHWGYNFWYSQYSVKAIDPYRVTDAGGAFPSGDAFFVYPGEDGTPVESLRLAVFTEALQDLRALELLEGMVGRERTLAIMEEGLAEPLTFDNYPTDDIWLLACRERINAAIAAHARQAAGAS</sequence>
<dbReference type="InterPro" id="IPR025150">
    <property type="entry name" value="GH123_cat"/>
</dbReference>
<name>A0ABY5S9Y1_9BACL</name>
<protein>
    <submittedName>
        <fullName evidence="2">DUF4091 domain-containing protein</fullName>
    </submittedName>
</protein>
<organism evidence="2 3">
    <name type="scientific">Paenibacillus spongiae</name>
    <dbReference type="NCBI Taxonomy" id="2909671"/>
    <lineage>
        <taxon>Bacteria</taxon>
        <taxon>Bacillati</taxon>
        <taxon>Bacillota</taxon>
        <taxon>Bacilli</taxon>
        <taxon>Bacillales</taxon>
        <taxon>Paenibacillaceae</taxon>
        <taxon>Paenibacillus</taxon>
    </lineage>
</organism>
<evidence type="ECO:0000313" key="2">
    <source>
        <dbReference type="EMBL" id="UVI30756.1"/>
    </source>
</evidence>
<accession>A0ABY5S9Y1</accession>
<evidence type="ECO:0000313" key="3">
    <source>
        <dbReference type="Proteomes" id="UP001057877"/>
    </source>
</evidence>
<reference evidence="2" key="1">
    <citation type="submission" date="2022-01" db="EMBL/GenBank/DDBJ databases">
        <title>Paenibacillus spongiae sp. nov., isolated from marine sponge.</title>
        <authorList>
            <person name="Li Z."/>
            <person name="Zhang M."/>
        </authorList>
    </citation>
    <scope>NUCLEOTIDE SEQUENCE</scope>
    <source>
        <strain evidence="2">PHS-Z3</strain>
    </source>
</reference>
<dbReference type="EMBL" id="CP091430">
    <property type="protein sequence ID" value="UVI30756.1"/>
    <property type="molecule type" value="Genomic_DNA"/>
</dbReference>
<dbReference type="Proteomes" id="UP001057877">
    <property type="component" value="Chromosome"/>
</dbReference>
<feature type="domain" description="Glycoside hydrolase 123 catalytic" evidence="1">
    <location>
        <begin position="177"/>
        <end position="507"/>
    </location>
</feature>
<keyword evidence="3" id="KW-1185">Reference proteome</keyword>
<evidence type="ECO:0000259" key="1">
    <source>
        <dbReference type="Pfam" id="PF13320"/>
    </source>
</evidence>
<dbReference type="Pfam" id="PF13320">
    <property type="entry name" value="GH123_cat"/>
    <property type="match status" value="1"/>
</dbReference>
<gene>
    <name evidence="2" type="ORF">L1F29_02420</name>
</gene>
<dbReference type="RefSeq" id="WP_258386821.1">
    <property type="nucleotide sequence ID" value="NZ_CP091430.1"/>
</dbReference>